<evidence type="ECO:0000259" key="3">
    <source>
        <dbReference type="PROSITE" id="PS50158"/>
    </source>
</evidence>
<accession>A0A6P7GDQ5</accession>
<keyword evidence="1" id="KW-0863">Zinc-finger</keyword>
<protein>
    <submittedName>
        <fullName evidence="4">Uncharacterized protein LOC114341035 isoform X1</fullName>
    </submittedName>
    <submittedName>
        <fullName evidence="5">Uncharacterized protein LOC114341035 isoform X2</fullName>
    </submittedName>
</protein>
<dbReference type="RefSeq" id="XP_028147623.1">
    <property type="nucleotide sequence ID" value="XM_028291822.1"/>
</dbReference>
<evidence type="ECO:0000256" key="1">
    <source>
        <dbReference type="PROSITE-ProRule" id="PRU00047"/>
    </source>
</evidence>
<organism evidence="5">
    <name type="scientific">Diabrotica virgifera virgifera</name>
    <name type="common">western corn rootworm</name>
    <dbReference type="NCBI Taxonomy" id="50390"/>
    <lineage>
        <taxon>Eukaryota</taxon>
        <taxon>Metazoa</taxon>
        <taxon>Ecdysozoa</taxon>
        <taxon>Arthropoda</taxon>
        <taxon>Hexapoda</taxon>
        <taxon>Insecta</taxon>
        <taxon>Pterygota</taxon>
        <taxon>Neoptera</taxon>
        <taxon>Endopterygota</taxon>
        <taxon>Coleoptera</taxon>
        <taxon>Polyphaga</taxon>
        <taxon>Cucujiformia</taxon>
        <taxon>Chrysomeloidea</taxon>
        <taxon>Chrysomelidae</taxon>
        <taxon>Galerucinae</taxon>
        <taxon>Diabroticina</taxon>
        <taxon>Diabroticites</taxon>
        <taxon>Diabrotica</taxon>
    </lineage>
</organism>
<sequence length="281" mass="31831">MSFLRAGIQDPQYSHVLSFRRQVYYTPVDNLVIPESILIDFDITTSYRIYLSDGLTCYLCHQSGHIASTCTYTAIQSNPSIPTSQTDQDTISSCNTTTEDKNHSVHNKTENTGEVMDSQELPTEITIPKRSHSEISSPLDTPPVENTEIDFTKPKARSTKKPRVTKSDTKTGETVSTESLIQPAKEFIGKALTLFELNYTEIVSFLDDVHGSPNPLSIAQEYTKNISALLTMLTEIYPKLENRRIKSRITRIKKKIRRQLNLDRTETDNSEDTYVSQENLN</sequence>
<feature type="compositionally biased region" description="Basic residues" evidence="2">
    <location>
        <begin position="154"/>
        <end position="164"/>
    </location>
</feature>
<keyword evidence="1" id="KW-0862">Zinc</keyword>
<evidence type="ECO:0000313" key="4">
    <source>
        <dbReference type="RefSeq" id="XP_028147623.1"/>
    </source>
</evidence>
<dbReference type="GO" id="GO:0008270">
    <property type="term" value="F:zinc ion binding"/>
    <property type="evidence" value="ECO:0007669"/>
    <property type="project" value="UniProtKB-KW"/>
</dbReference>
<evidence type="ECO:0000313" key="5">
    <source>
        <dbReference type="RefSeq" id="XP_028147624.1"/>
    </source>
</evidence>
<evidence type="ECO:0000256" key="2">
    <source>
        <dbReference type="SAM" id="MobiDB-lite"/>
    </source>
</evidence>
<dbReference type="InterPro" id="IPR001878">
    <property type="entry name" value="Znf_CCHC"/>
</dbReference>
<dbReference type="RefSeq" id="XP_028147624.1">
    <property type="nucleotide sequence ID" value="XM_028291823.1"/>
</dbReference>
<feature type="region of interest" description="Disordered" evidence="2">
    <location>
        <begin position="131"/>
        <end position="174"/>
    </location>
</feature>
<feature type="domain" description="CCHC-type" evidence="3">
    <location>
        <begin position="57"/>
        <end position="70"/>
    </location>
</feature>
<proteinExistence type="predicted"/>
<gene>
    <name evidence="4 5" type="primary">LOC114341035</name>
</gene>
<keyword evidence="1" id="KW-0479">Metal-binding</keyword>
<reference evidence="4 5" key="1">
    <citation type="submission" date="2025-04" db="UniProtKB">
        <authorList>
            <consortium name="RefSeq"/>
        </authorList>
    </citation>
    <scope>IDENTIFICATION</scope>
    <source>
        <tissue evidence="4 5">Whole insect</tissue>
    </source>
</reference>
<dbReference type="AlphaFoldDB" id="A0A6P7GDQ5"/>
<name>A0A6P7GDQ5_DIAVI</name>
<dbReference type="PROSITE" id="PS50158">
    <property type="entry name" value="ZF_CCHC"/>
    <property type="match status" value="1"/>
</dbReference>
<dbReference type="GO" id="GO:0003676">
    <property type="term" value="F:nucleic acid binding"/>
    <property type="evidence" value="ECO:0007669"/>
    <property type="project" value="InterPro"/>
</dbReference>